<dbReference type="PANTHER" id="PTHR30272">
    <property type="entry name" value="3-HYDROXYACYL-[ACYL-CARRIER-PROTEIN] DEHYDRATASE"/>
    <property type="match status" value="1"/>
</dbReference>
<accession>A0A1J1HC72</accession>
<dbReference type="AlphaFoldDB" id="A0A1J1HC72"/>
<evidence type="ECO:0000256" key="4">
    <source>
        <dbReference type="ARBA" id="ARBA00022516"/>
    </source>
</evidence>
<keyword evidence="4" id="KW-0444">Lipid biosynthesis</keyword>
<dbReference type="Pfam" id="PF07977">
    <property type="entry name" value="FabA"/>
    <property type="match status" value="1"/>
</dbReference>
<reference evidence="10 11" key="1">
    <citation type="submission" date="2015-04" db="EMBL/GenBank/DDBJ databases">
        <authorList>
            <consortium name="Pathogen Informatics"/>
        </authorList>
    </citation>
    <scope>NUCLEOTIDE SEQUENCE [LARGE SCALE GENOMIC DNA]</scope>
    <source>
        <strain evidence="10 11">SGS1</strain>
    </source>
</reference>
<dbReference type="GO" id="GO:0009245">
    <property type="term" value="P:lipid A biosynthetic process"/>
    <property type="evidence" value="ECO:0007669"/>
    <property type="project" value="UniProtKB-KW"/>
</dbReference>
<dbReference type="HAMAP" id="MF_00406">
    <property type="entry name" value="FabZ"/>
    <property type="match status" value="1"/>
</dbReference>
<dbReference type="VEuPathDB" id="PlasmoDB:PRELSG_1205300"/>
<evidence type="ECO:0000256" key="3">
    <source>
        <dbReference type="ARBA" id="ARBA00022490"/>
    </source>
</evidence>
<evidence type="ECO:0000256" key="6">
    <source>
        <dbReference type="ARBA" id="ARBA00023098"/>
    </source>
</evidence>
<comment type="subcellular location">
    <subcellularLocation>
        <location evidence="1">Cytoplasm</location>
    </subcellularLocation>
</comment>
<dbReference type="OMA" id="KLRGCAY"/>
<keyword evidence="7" id="KW-0456">Lyase</keyword>
<evidence type="ECO:0000313" key="10">
    <source>
        <dbReference type="EMBL" id="CRH01169.1"/>
    </source>
</evidence>
<dbReference type="InterPro" id="IPR010084">
    <property type="entry name" value="FabZ"/>
</dbReference>
<dbReference type="NCBIfam" id="TIGR01750">
    <property type="entry name" value="fabZ"/>
    <property type="match status" value="1"/>
</dbReference>
<evidence type="ECO:0000256" key="9">
    <source>
        <dbReference type="SAM" id="SignalP"/>
    </source>
</evidence>
<dbReference type="EMBL" id="LN835307">
    <property type="protein sequence ID" value="CRH01169.1"/>
    <property type="molecule type" value="Genomic_DNA"/>
</dbReference>
<dbReference type="GO" id="GO:0019171">
    <property type="term" value="F:(3R)-hydroxyacyl-[acyl-carrier-protein] dehydratase activity"/>
    <property type="evidence" value="ECO:0007669"/>
    <property type="project" value="UniProtKB-EC"/>
</dbReference>
<organism evidence="10 11">
    <name type="scientific">Plasmodium relictum</name>
    <dbReference type="NCBI Taxonomy" id="85471"/>
    <lineage>
        <taxon>Eukaryota</taxon>
        <taxon>Sar</taxon>
        <taxon>Alveolata</taxon>
        <taxon>Apicomplexa</taxon>
        <taxon>Aconoidasida</taxon>
        <taxon>Haemosporida</taxon>
        <taxon>Plasmodiidae</taxon>
        <taxon>Plasmodium</taxon>
        <taxon>Plasmodium (Haemamoeba)</taxon>
    </lineage>
</organism>
<dbReference type="OrthoDB" id="4155at2759"/>
<dbReference type="CDD" id="cd01288">
    <property type="entry name" value="FabZ"/>
    <property type="match status" value="1"/>
</dbReference>
<dbReference type="RefSeq" id="XP_028534170.1">
    <property type="nucleotide sequence ID" value="XM_028677819.1"/>
</dbReference>
<name>A0A1J1HC72_PLARL</name>
<evidence type="ECO:0000256" key="2">
    <source>
        <dbReference type="ARBA" id="ARBA00013167"/>
    </source>
</evidence>
<evidence type="ECO:0000313" key="11">
    <source>
        <dbReference type="Proteomes" id="UP000220158"/>
    </source>
</evidence>
<feature type="chain" id="PRO_5013380433" description="3-hydroxyacyl-[acyl-carrier-protein] dehydratase" evidence="9">
    <location>
        <begin position="17"/>
        <end position="224"/>
    </location>
</feature>
<evidence type="ECO:0000256" key="8">
    <source>
        <dbReference type="ARBA" id="ARBA00025049"/>
    </source>
</evidence>
<dbReference type="Proteomes" id="UP000220158">
    <property type="component" value="Chromosome 12"/>
</dbReference>
<dbReference type="SUPFAM" id="SSF54637">
    <property type="entry name" value="Thioesterase/thiol ester dehydrase-isomerase"/>
    <property type="match status" value="1"/>
</dbReference>
<feature type="signal peptide" evidence="9">
    <location>
        <begin position="1"/>
        <end position="16"/>
    </location>
</feature>
<keyword evidence="9" id="KW-0732">Signal</keyword>
<dbReference type="KEGG" id="prel:PRELSG_1205300"/>
<dbReference type="PANTHER" id="PTHR30272:SF1">
    <property type="entry name" value="3-HYDROXYACYL-[ACYL-CARRIER-PROTEIN] DEHYDRATASE"/>
    <property type="match status" value="1"/>
</dbReference>
<comment type="function">
    <text evidence="8">Involved in unsaturated fatty acids biosynthesis. Catalyzes the dehydration of short chain beta-hydroxyacyl-ACPs and long chain saturated and unsaturated beta-hydroxyacyl-ACPs.</text>
</comment>
<dbReference type="GO" id="GO:0006633">
    <property type="term" value="P:fatty acid biosynthetic process"/>
    <property type="evidence" value="ECO:0007669"/>
    <property type="project" value="InterPro"/>
</dbReference>
<protein>
    <recommendedName>
        <fullName evidence="2">3-hydroxyacyl-[acyl-carrier-protein] dehydratase</fullName>
        <ecNumber evidence="2">4.2.1.59</ecNumber>
    </recommendedName>
</protein>
<dbReference type="Gene3D" id="3.10.129.10">
    <property type="entry name" value="Hotdog Thioesterase"/>
    <property type="match status" value="1"/>
</dbReference>
<dbReference type="EC" id="4.2.1.59" evidence="2"/>
<dbReference type="GeneID" id="39737296"/>
<keyword evidence="11" id="KW-1185">Reference proteome</keyword>
<evidence type="ECO:0000256" key="7">
    <source>
        <dbReference type="ARBA" id="ARBA00023239"/>
    </source>
</evidence>
<proteinExistence type="inferred from homology"/>
<dbReference type="FunFam" id="3.10.129.10:FF:000001">
    <property type="entry name" value="3-hydroxyacyl-[acyl-carrier-protein] dehydratase FabZ"/>
    <property type="match status" value="1"/>
</dbReference>
<dbReference type="InterPro" id="IPR013114">
    <property type="entry name" value="FabA_FabZ"/>
</dbReference>
<dbReference type="NCBIfam" id="NF000582">
    <property type="entry name" value="PRK00006.1"/>
    <property type="match status" value="1"/>
</dbReference>
<sequence length="224" mass="25585">MNLFFIFITVISPILCLDIKKNNFFYLFPSSKNYNKNIYFKKYDKIVNKNDNKIYLSDEIKNNLTGEYISSKLSYSNYKTIDIEDIKNTLPHRYPFLLVDKVIHIEPSKKIIGIKQVSVNENFFNGHFPQKPIMPGVLQIEALAQLGGILCLKSEENQKDNLFLFAGVDGVRWKKPVLPGDTLVMEVEHISFKPSLGIAKLRGVGYVNGNIAIKVSEMIFALSK</sequence>
<evidence type="ECO:0000256" key="1">
    <source>
        <dbReference type="ARBA" id="ARBA00004496"/>
    </source>
</evidence>
<evidence type="ECO:0000256" key="5">
    <source>
        <dbReference type="ARBA" id="ARBA00022556"/>
    </source>
</evidence>
<keyword evidence="5" id="KW-0441">Lipid A biosynthesis</keyword>
<dbReference type="InterPro" id="IPR029069">
    <property type="entry name" value="HotDog_dom_sf"/>
</dbReference>
<dbReference type="GO" id="GO:0005737">
    <property type="term" value="C:cytoplasm"/>
    <property type="evidence" value="ECO:0007669"/>
    <property type="project" value="UniProtKB-SubCell"/>
</dbReference>
<keyword evidence="3" id="KW-0963">Cytoplasm</keyword>
<gene>
    <name evidence="10" type="primary">FabZ</name>
    <name evidence="10" type="ORF">PRELSG_1205300</name>
</gene>
<dbReference type="GO" id="GO:0016020">
    <property type="term" value="C:membrane"/>
    <property type="evidence" value="ECO:0007669"/>
    <property type="project" value="GOC"/>
</dbReference>
<keyword evidence="6" id="KW-0443">Lipid metabolism</keyword>